<accession>K1RAB7</accession>
<evidence type="ECO:0000259" key="1">
    <source>
        <dbReference type="Pfam" id="PF10469"/>
    </source>
</evidence>
<dbReference type="AlphaFoldDB" id="K1RAB7"/>
<keyword evidence="2" id="KW-0418">Kinase</keyword>
<dbReference type="InterPro" id="IPR009097">
    <property type="entry name" value="Cyclic_Pdiesterase"/>
</dbReference>
<proteinExistence type="predicted"/>
<gene>
    <name evidence="2" type="ORF">CGI_10023893</name>
</gene>
<dbReference type="EMBL" id="JH818634">
    <property type="protein sequence ID" value="EKC42673.1"/>
    <property type="molecule type" value="Genomic_DNA"/>
</dbReference>
<dbReference type="PANTHER" id="PTHR15934:SF2">
    <property type="entry name" value="A-KINASE ANCHOR PROTEIN 7-LIKE PHOSPHOESTERASE DOMAIN-CONTAINING PROTEIN"/>
    <property type="match status" value="1"/>
</dbReference>
<dbReference type="GO" id="GO:0034237">
    <property type="term" value="F:protein kinase A regulatory subunit binding"/>
    <property type="evidence" value="ECO:0007669"/>
    <property type="project" value="TreeGrafter"/>
</dbReference>
<protein>
    <submittedName>
        <fullName evidence="2">A-kinase anchor protein 7 isoform gamma</fullName>
    </submittedName>
</protein>
<dbReference type="InterPro" id="IPR052641">
    <property type="entry name" value="AKAP7_isoform_gamma"/>
</dbReference>
<dbReference type="InParanoid" id="K1RAB7"/>
<feature type="domain" description="A-kinase anchor protein 7-like phosphoesterase" evidence="1">
    <location>
        <begin position="64"/>
        <end position="162"/>
    </location>
</feature>
<evidence type="ECO:0000313" key="2">
    <source>
        <dbReference type="EMBL" id="EKC42673.1"/>
    </source>
</evidence>
<dbReference type="Gene3D" id="3.90.1140.10">
    <property type="entry name" value="Cyclic phosphodiesterase"/>
    <property type="match status" value="1"/>
</dbReference>
<dbReference type="Pfam" id="PF10469">
    <property type="entry name" value="AKAP7_NLS"/>
    <property type="match status" value="1"/>
</dbReference>
<dbReference type="HOGENOM" id="CLU_1176434_0_0_1"/>
<dbReference type="GO" id="GO:0005829">
    <property type="term" value="C:cytosol"/>
    <property type="evidence" value="ECO:0007669"/>
    <property type="project" value="TreeGrafter"/>
</dbReference>
<name>K1RAB7_MAGGI</name>
<dbReference type="PANTHER" id="PTHR15934">
    <property type="entry name" value="RNA 2',3'-CYCLIC PHOSPHODIESTERASE"/>
    <property type="match status" value="1"/>
</dbReference>
<dbReference type="InterPro" id="IPR019510">
    <property type="entry name" value="AKAP7-like_phosphoesterase"/>
</dbReference>
<dbReference type="GO" id="GO:0016301">
    <property type="term" value="F:kinase activity"/>
    <property type="evidence" value="ECO:0007669"/>
    <property type="project" value="UniProtKB-KW"/>
</dbReference>
<keyword evidence="2" id="KW-0808">Transferase</keyword>
<dbReference type="SUPFAM" id="SSF55144">
    <property type="entry name" value="LigT-like"/>
    <property type="match status" value="1"/>
</dbReference>
<reference evidence="2" key="1">
    <citation type="journal article" date="2012" name="Nature">
        <title>The oyster genome reveals stress adaptation and complexity of shell formation.</title>
        <authorList>
            <person name="Zhang G."/>
            <person name="Fang X."/>
            <person name="Guo X."/>
            <person name="Li L."/>
            <person name="Luo R."/>
            <person name="Xu F."/>
            <person name="Yang P."/>
            <person name="Zhang L."/>
            <person name="Wang X."/>
            <person name="Qi H."/>
            <person name="Xiong Z."/>
            <person name="Que H."/>
            <person name="Xie Y."/>
            <person name="Holland P.W."/>
            <person name="Paps J."/>
            <person name="Zhu Y."/>
            <person name="Wu F."/>
            <person name="Chen Y."/>
            <person name="Wang J."/>
            <person name="Peng C."/>
            <person name="Meng J."/>
            <person name="Yang L."/>
            <person name="Liu J."/>
            <person name="Wen B."/>
            <person name="Zhang N."/>
            <person name="Huang Z."/>
            <person name="Zhu Q."/>
            <person name="Feng Y."/>
            <person name="Mount A."/>
            <person name="Hedgecock D."/>
            <person name="Xu Z."/>
            <person name="Liu Y."/>
            <person name="Domazet-Loso T."/>
            <person name="Du Y."/>
            <person name="Sun X."/>
            <person name="Zhang S."/>
            <person name="Liu B."/>
            <person name="Cheng P."/>
            <person name="Jiang X."/>
            <person name="Li J."/>
            <person name="Fan D."/>
            <person name="Wang W."/>
            <person name="Fu W."/>
            <person name="Wang T."/>
            <person name="Wang B."/>
            <person name="Zhang J."/>
            <person name="Peng Z."/>
            <person name="Li Y."/>
            <person name="Li N."/>
            <person name="Wang J."/>
            <person name="Chen M."/>
            <person name="He Y."/>
            <person name="Tan F."/>
            <person name="Song X."/>
            <person name="Zheng Q."/>
            <person name="Huang R."/>
            <person name="Yang H."/>
            <person name="Du X."/>
            <person name="Chen L."/>
            <person name="Yang M."/>
            <person name="Gaffney P.M."/>
            <person name="Wang S."/>
            <person name="Luo L."/>
            <person name="She Z."/>
            <person name="Ming Y."/>
            <person name="Huang W."/>
            <person name="Zhang S."/>
            <person name="Huang B."/>
            <person name="Zhang Y."/>
            <person name="Qu T."/>
            <person name="Ni P."/>
            <person name="Miao G."/>
            <person name="Wang J."/>
            <person name="Wang Q."/>
            <person name="Steinberg C.E."/>
            <person name="Wang H."/>
            <person name="Li N."/>
            <person name="Qian L."/>
            <person name="Zhang G."/>
            <person name="Li Y."/>
            <person name="Yang H."/>
            <person name="Liu X."/>
            <person name="Wang J."/>
            <person name="Yin Y."/>
            <person name="Wang J."/>
        </authorList>
    </citation>
    <scope>NUCLEOTIDE SEQUENCE [LARGE SCALE GENOMIC DNA]</scope>
    <source>
        <strain evidence="2">05x7-T-G4-1.051#20</strain>
    </source>
</reference>
<organism evidence="2">
    <name type="scientific">Magallana gigas</name>
    <name type="common">Pacific oyster</name>
    <name type="synonym">Crassostrea gigas</name>
    <dbReference type="NCBI Taxonomy" id="29159"/>
    <lineage>
        <taxon>Eukaryota</taxon>
        <taxon>Metazoa</taxon>
        <taxon>Spiralia</taxon>
        <taxon>Lophotrochozoa</taxon>
        <taxon>Mollusca</taxon>
        <taxon>Bivalvia</taxon>
        <taxon>Autobranchia</taxon>
        <taxon>Pteriomorphia</taxon>
        <taxon>Ostreida</taxon>
        <taxon>Ostreoidea</taxon>
        <taxon>Ostreidae</taxon>
        <taxon>Magallana</taxon>
    </lineage>
</organism>
<dbReference type="GO" id="GO:0010738">
    <property type="term" value="P:regulation of protein kinase A signaling"/>
    <property type="evidence" value="ECO:0007669"/>
    <property type="project" value="TreeGrafter"/>
</dbReference>
<sequence>MPTLETSSSSLFDEGFTLRFIIKRNVREIQEIILAKEENLSTAMIGIDTLHLTLGVYYLEDGFRHFNHKVLYASLEENQGLEELNTLVNGVRTSLENDGVFTADDRYTPHVTISKMSKDMNRLRKLGVSRIDPSHYQEKRTAYFGQQVVKSIQLCAMNVPKTESGCKAALDRFHEQLRSENYVPLRLTVSRLGHFNDKVLFAALENNEGLEDLKRGGQHPSPPNIDPCMRPNRKQA</sequence>